<dbReference type="InterPro" id="IPR049723">
    <property type="entry name" value="BPSL0761-like"/>
</dbReference>
<dbReference type="NCBIfam" id="NF041728">
    <property type="entry name" value="BPSL0761_fam"/>
    <property type="match status" value="1"/>
</dbReference>
<comment type="caution">
    <text evidence="1">The sequence shown here is derived from an EMBL/GenBank/DDBJ whole genome shotgun (WGS) entry which is preliminary data.</text>
</comment>
<name>B1FTC6_PARG4</name>
<dbReference type="AlphaFoldDB" id="B1FTC6"/>
<gene>
    <name evidence="1" type="ORF">BgramDRAFT_0269</name>
</gene>
<protein>
    <submittedName>
        <fullName evidence="1">Uncharacterized protein</fullName>
    </submittedName>
</protein>
<evidence type="ECO:0000313" key="2">
    <source>
        <dbReference type="Proteomes" id="UP000005045"/>
    </source>
</evidence>
<organism evidence="1 2">
    <name type="scientific">Paraburkholderia graminis (strain ATCC 700544 / DSM 17151 / LMG 18924 / NCIMB 13744 / C4D1M)</name>
    <dbReference type="NCBI Taxonomy" id="396598"/>
    <lineage>
        <taxon>Bacteria</taxon>
        <taxon>Pseudomonadati</taxon>
        <taxon>Pseudomonadota</taxon>
        <taxon>Betaproteobacteria</taxon>
        <taxon>Burkholderiales</taxon>
        <taxon>Burkholderiaceae</taxon>
        <taxon>Paraburkholderia</taxon>
    </lineage>
</organism>
<dbReference type="OrthoDB" id="5956333at2"/>
<sequence>MTKPEERTRAVTETRLFLETLHGSQDEIMWGLVRSVALQLLRHYPLDLDLAASAEALPEIWATPPSEQAHCLCRCTGDG</sequence>
<accession>B1FTC6</accession>
<proteinExistence type="predicted"/>
<dbReference type="Proteomes" id="UP000005045">
    <property type="component" value="Unassembled WGS sequence"/>
</dbReference>
<dbReference type="RefSeq" id="WP_006046818.1">
    <property type="nucleotide sequence ID" value="NZ_ABLD01000001.1"/>
</dbReference>
<evidence type="ECO:0000313" key="1">
    <source>
        <dbReference type="EMBL" id="EDT12889.1"/>
    </source>
</evidence>
<dbReference type="EMBL" id="ABLD01000001">
    <property type="protein sequence ID" value="EDT12889.1"/>
    <property type="molecule type" value="Genomic_DNA"/>
</dbReference>
<reference evidence="1 2" key="1">
    <citation type="submission" date="2008-03" db="EMBL/GenBank/DDBJ databases">
        <title>Sequencing of the draft genome and assembly of Burkholderia graminis C4D1M.</title>
        <authorList>
            <consortium name="US DOE Joint Genome Institute (JGI-PGF)"/>
            <person name="Copeland A."/>
            <person name="Lucas S."/>
            <person name="Lapidus A."/>
            <person name="Glavina del Rio T."/>
            <person name="Dalin E."/>
            <person name="Tice H."/>
            <person name="Bruce D."/>
            <person name="Goodwin L."/>
            <person name="Pitluck S."/>
            <person name="Larimer F."/>
            <person name="Land M.L."/>
            <person name="Hauser L."/>
            <person name="Tiedje J."/>
            <person name="Richardson P."/>
        </authorList>
    </citation>
    <scope>NUCLEOTIDE SEQUENCE [LARGE SCALE GENOMIC DNA]</scope>
    <source>
        <strain evidence="2">ATCC 700544 / DSM 17151 / LMG 18924 / NCIMB 13744 / C4D1M</strain>
    </source>
</reference>
<keyword evidence="2" id="KW-1185">Reference proteome</keyword>